<gene>
    <name evidence="3" type="ORF">ACFS6I_09885</name>
</gene>
<evidence type="ECO:0000259" key="2">
    <source>
        <dbReference type="Pfam" id="PF14322"/>
    </source>
</evidence>
<reference evidence="4" key="1">
    <citation type="journal article" date="2019" name="Int. J. Syst. Evol. Microbiol.">
        <title>The Global Catalogue of Microorganisms (GCM) 10K type strain sequencing project: providing services to taxonomists for standard genome sequencing and annotation.</title>
        <authorList>
            <consortium name="The Broad Institute Genomics Platform"/>
            <consortium name="The Broad Institute Genome Sequencing Center for Infectious Disease"/>
            <person name="Wu L."/>
            <person name="Ma J."/>
        </authorList>
    </citation>
    <scope>NUCLEOTIDE SEQUENCE [LARGE SCALE GENOMIC DNA]</scope>
    <source>
        <strain evidence="4">KCTC 22209</strain>
    </source>
</reference>
<dbReference type="SUPFAM" id="SSF48452">
    <property type="entry name" value="TPR-like"/>
    <property type="match status" value="1"/>
</dbReference>
<dbReference type="EMBL" id="JBHUPE010000004">
    <property type="protein sequence ID" value="MFD2904234.1"/>
    <property type="molecule type" value="Genomic_DNA"/>
</dbReference>
<keyword evidence="1" id="KW-0802">TPR repeat</keyword>
<name>A0ABW5YUN5_9SPHI</name>
<dbReference type="InterPro" id="IPR033985">
    <property type="entry name" value="SusD-like_N"/>
</dbReference>
<evidence type="ECO:0000256" key="1">
    <source>
        <dbReference type="PROSITE-ProRule" id="PRU00339"/>
    </source>
</evidence>
<dbReference type="Pfam" id="PF14322">
    <property type="entry name" value="SusD-like_3"/>
    <property type="match status" value="1"/>
</dbReference>
<evidence type="ECO:0000313" key="4">
    <source>
        <dbReference type="Proteomes" id="UP001597509"/>
    </source>
</evidence>
<keyword evidence="4" id="KW-1185">Reference proteome</keyword>
<sequence length="447" mass="50945">MKYLIYFFCLLSCYSCKKIDNWLDVKSKNSDVILKSLDDYQSLLDNTTVMNTTPGLGIISADNIHLLENTALTVGNPSERNAYIWKEDIYEGAIGTGTGDWTVPYRAIAYANIIIEGTDKVTKSSAEKDNIRGSALYYRGFHYYQLLQLYAPPYVKGASISCVLPMRFGSDIYESGNLITVEACYEQVITDLTASLSILPIVPEKKTRPSRSAALTMLAKIYLTMQNYDKALQYAEEYLKYNNELIDFSSLNTAATLPFPTIDKGNKEIVFYAGPINYFFVSYGDLRVNEALFDSYKDNDIRKSAFFRVNVDGTKSFKGRYSGTVGMFSGLATNEIILIKAECLVRTGFWKEGREVLNNFCNYRYKDFSEPPNETADDVLFRVLEERRKELVFTGNCRWEDLRRLNMEARFAKTLTRTLSGKQYILPPNDSRYTLPVIPQELIITNK</sequence>
<feature type="domain" description="SusD-like N-terminal" evidence="2">
    <location>
        <begin position="22"/>
        <end position="223"/>
    </location>
</feature>
<organism evidence="3 4">
    <name type="scientific">Sphingobacterium anhuiense</name>
    <dbReference type="NCBI Taxonomy" id="493780"/>
    <lineage>
        <taxon>Bacteria</taxon>
        <taxon>Pseudomonadati</taxon>
        <taxon>Bacteroidota</taxon>
        <taxon>Sphingobacteriia</taxon>
        <taxon>Sphingobacteriales</taxon>
        <taxon>Sphingobacteriaceae</taxon>
        <taxon>Sphingobacterium</taxon>
    </lineage>
</organism>
<dbReference type="InterPro" id="IPR019734">
    <property type="entry name" value="TPR_rpt"/>
</dbReference>
<comment type="caution">
    <text evidence="3">The sequence shown here is derived from an EMBL/GenBank/DDBJ whole genome shotgun (WGS) entry which is preliminary data.</text>
</comment>
<accession>A0ABW5YUN5</accession>
<dbReference type="RefSeq" id="WP_380920066.1">
    <property type="nucleotide sequence ID" value="NZ_JBHUPE010000004.1"/>
</dbReference>
<feature type="repeat" description="TPR" evidence="1">
    <location>
        <begin position="212"/>
        <end position="245"/>
    </location>
</feature>
<dbReference type="PROSITE" id="PS50005">
    <property type="entry name" value="TPR"/>
    <property type="match status" value="1"/>
</dbReference>
<dbReference type="Proteomes" id="UP001597509">
    <property type="component" value="Unassembled WGS sequence"/>
</dbReference>
<protein>
    <submittedName>
        <fullName evidence="3">RagB/SusD family nutrient uptake outer membrane protein</fullName>
    </submittedName>
</protein>
<proteinExistence type="predicted"/>
<evidence type="ECO:0000313" key="3">
    <source>
        <dbReference type="EMBL" id="MFD2904234.1"/>
    </source>
</evidence>
<dbReference type="Gene3D" id="1.25.40.390">
    <property type="match status" value="1"/>
</dbReference>
<dbReference type="InterPro" id="IPR011990">
    <property type="entry name" value="TPR-like_helical_dom_sf"/>
</dbReference>